<dbReference type="SMART" id="SM00042">
    <property type="entry name" value="CUB"/>
    <property type="match status" value="11"/>
</dbReference>
<name>T1HEA7_RHOPR</name>
<feature type="domain" description="CUB" evidence="4">
    <location>
        <begin position="172"/>
        <end position="287"/>
    </location>
</feature>
<feature type="domain" description="CUB" evidence="4">
    <location>
        <begin position="708"/>
        <end position="819"/>
    </location>
</feature>
<feature type="domain" description="CUB" evidence="4">
    <location>
        <begin position="1081"/>
        <end position="1172"/>
    </location>
</feature>
<dbReference type="EMBL" id="ACPB03027337">
    <property type="status" value="NOT_ANNOTATED_CDS"/>
    <property type="molecule type" value="Genomic_DNA"/>
</dbReference>
<dbReference type="Proteomes" id="UP000015103">
    <property type="component" value="Unassembled WGS sequence"/>
</dbReference>
<dbReference type="CDD" id="cd00041">
    <property type="entry name" value="CUB"/>
    <property type="match status" value="10"/>
</dbReference>
<keyword evidence="6" id="KW-1185">Reference proteome</keyword>
<accession>T1HEA7</accession>
<dbReference type="HOGENOM" id="CLU_259035_0_0_1"/>
<keyword evidence="1" id="KW-0677">Repeat</keyword>
<dbReference type="InParanoid" id="T1HEA7"/>
<dbReference type="Pfam" id="PF00431">
    <property type="entry name" value="CUB"/>
    <property type="match status" value="13"/>
</dbReference>
<feature type="domain" description="CUB" evidence="4">
    <location>
        <begin position="964"/>
        <end position="1077"/>
    </location>
</feature>
<sequence>VYDGPSVESDLFGKWCGNVLPLPVVSTTNILTILFISDHTFNEGEFVITYTSVCGGNYYESSGVLSSPYYPKHYPKDRQCTYLIQQPPGKAIELRFLDVDIEEAIDDECEYDYLKIYDGDSDASPLRGEFCGNGTPGVIISSHNYLYLVFNTDESRTGRGFYANYSTFDVGCGGILVENSGFISSPKYPDEYPVNKNCHWIIKARPGYIIQLTWLAFKIEFSPSCVHDWVKIYDNTTTPLADYQTGESYCGSNVPPVMTSSSNLLLIEFHTDSSEAEPGFMATYTTLDYRTTCSGNFFGNVGSIKSPNYPDNYPDNLNCVWVITVPNGKQIQLNVIEFNIEKFSMNCEDDFLEIRYTMVRLWNLIYLESVCGGNYYESSGVLSSPYYPKHYPEDRQCTYLIQQPPGKAIELRFLDVDIEEEVDDECEYDYLMIYDGDSDASPLRGEFCGNGTPGVIISSHNYLYLVFNTDDSRTGRGFYANYSTFDVGCGGILVENTGFISSPKYPDEYPVNKSCHWIIKARPGYIIQLTWLAFKIEFSPSCVHDWVKIYDNTTTPLADYQTGESYCGSNMPPVITSSSNLLLIEFHTDSSEAEPGFMATYTTLDYRTTCSGNFFGNVGSIKSPNYPDNYPDNLNCVWVITVPNGKMIHLNVIEFDIEKFSMKCEDDFLEIRNGGYESSPLINRYCGTTIDREITSMTNQMYIKFISCGGTLFGSFGDIISPNYPLPYGKNADCTWRISVSHGSVIKLMILDMELEAEDNCYLDFLEIRDGAYKGGRLLGRYCKGHMTAIHSSSNHLYLRFRSDISAEGRGFHLRYVTDCNRTITGFRGVIESPNFPNDEPDEVNCNWIIEAPKGNSINISFSHFKLVDHPVSVFLESSFRMSPFSRFSEAVVSLQPNKSCSHTYLQIYEGSGTNLPSIMNGMYCGTIIPSMYSSTLDHLYIKYKSSRFSLKNTFRLEWIVSGCGGHLKKPFDTLESPGYPNGYTRAYVCEWYITVEYGKSIDLRITDLQLEKSPNCTYDSLKVFGGADDKAPLLISRCDKSSDPIIVQTSGNKAYIRFESDTTYHGRGFRAYYILTDSKCGGKFVSTHGRIPSSNYPPYYGAFDDCSFLVSIDSTMRIVYDGDSLDAPELGKFCGNRNPKAIQSSSNQLFVRHKADGENVAKGFIAEYHQACGATITTDSSGVIDFSEAYSELFNNDVDNCSWVIRSDKLDSKITLSFLLMDVGNRNNESVNGVSIYAGEDTTSPRLGTYNGNRVMLEIVELNIQVSESCNSDYLEVREKDSDGKLMGVYCESNIPDRLYSNKNMWIKFRSSEGGAKGFKAHYSLGIVICL</sequence>
<evidence type="ECO:0000256" key="1">
    <source>
        <dbReference type="ARBA" id="ARBA00022737"/>
    </source>
</evidence>
<dbReference type="OMA" id="DECEYDY"/>
<evidence type="ECO:0000256" key="2">
    <source>
        <dbReference type="ARBA" id="ARBA00023157"/>
    </source>
</evidence>
<dbReference type="FunFam" id="2.60.120.290:FF:000013">
    <property type="entry name" value="Membrane frizzled-related protein"/>
    <property type="match status" value="7"/>
</dbReference>
<dbReference type="STRING" id="13249.T1HEA7"/>
<feature type="domain" description="CUB" evidence="4">
    <location>
        <begin position="1"/>
        <end position="53"/>
    </location>
</feature>
<feature type="domain" description="CUB" evidence="4">
    <location>
        <begin position="293"/>
        <end position="355"/>
    </location>
</feature>
<dbReference type="EMBL" id="ACPB03027336">
    <property type="status" value="NOT_ANNOTATED_CDS"/>
    <property type="molecule type" value="Genomic_DNA"/>
</dbReference>
<dbReference type="EnsemblMetazoa" id="RPRC002379-RA">
    <property type="protein sequence ID" value="RPRC002379-PA"/>
    <property type="gene ID" value="RPRC002379"/>
</dbReference>
<dbReference type="PROSITE" id="PS01180">
    <property type="entry name" value="CUB"/>
    <property type="match status" value="12"/>
</dbReference>
<keyword evidence="2" id="KW-1015">Disulfide bond</keyword>
<feature type="domain" description="CUB" evidence="4">
    <location>
        <begin position="820"/>
        <end position="962"/>
    </location>
</feature>
<feature type="domain" description="CUB" evidence="4">
    <location>
        <begin position="1173"/>
        <end position="1327"/>
    </location>
</feature>
<dbReference type="PANTHER" id="PTHR24251">
    <property type="entry name" value="OVOCHYMASE-RELATED"/>
    <property type="match status" value="1"/>
</dbReference>
<dbReference type="Gene3D" id="2.60.120.290">
    <property type="entry name" value="Spermadhesin, CUB domain"/>
    <property type="match status" value="13"/>
</dbReference>
<evidence type="ECO:0000313" key="5">
    <source>
        <dbReference type="EnsemblMetazoa" id="RPRC002379-PA"/>
    </source>
</evidence>
<dbReference type="VEuPathDB" id="VectorBase:RPRC002379"/>
<dbReference type="SUPFAM" id="SSF49854">
    <property type="entry name" value="Spermadhesin, CUB domain"/>
    <property type="match status" value="13"/>
</dbReference>
<evidence type="ECO:0000313" key="6">
    <source>
        <dbReference type="Proteomes" id="UP000015103"/>
    </source>
</evidence>
<evidence type="ECO:0000256" key="3">
    <source>
        <dbReference type="PROSITE-ProRule" id="PRU00059"/>
    </source>
</evidence>
<proteinExistence type="predicted"/>
<feature type="domain" description="CUB" evidence="4">
    <location>
        <begin position="54"/>
        <end position="168"/>
    </location>
</feature>
<evidence type="ECO:0000259" key="4">
    <source>
        <dbReference type="PROSITE" id="PS01180"/>
    </source>
</evidence>
<dbReference type="InterPro" id="IPR000859">
    <property type="entry name" value="CUB_dom"/>
</dbReference>
<reference evidence="5" key="1">
    <citation type="submission" date="2015-05" db="UniProtKB">
        <authorList>
            <consortium name="EnsemblMetazoa"/>
        </authorList>
    </citation>
    <scope>IDENTIFICATION</scope>
</reference>
<feature type="domain" description="CUB" evidence="4">
    <location>
        <begin position="489"/>
        <end position="604"/>
    </location>
</feature>
<organism evidence="5 6">
    <name type="scientific">Rhodnius prolixus</name>
    <name type="common">Triatomid bug</name>
    <dbReference type="NCBI Taxonomy" id="13249"/>
    <lineage>
        <taxon>Eukaryota</taxon>
        <taxon>Metazoa</taxon>
        <taxon>Ecdysozoa</taxon>
        <taxon>Arthropoda</taxon>
        <taxon>Hexapoda</taxon>
        <taxon>Insecta</taxon>
        <taxon>Pterygota</taxon>
        <taxon>Neoptera</taxon>
        <taxon>Paraneoptera</taxon>
        <taxon>Hemiptera</taxon>
        <taxon>Heteroptera</taxon>
        <taxon>Panheteroptera</taxon>
        <taxon>Cimicomorpha</taxon>
        <taxon>Reduviidae</taxon>
        <taxon>Triatominae</taxon>
        <taxon>Rhodnius</taxon>
    </lineage>
</organism>
<comment type="caution">
    <text evidence="3">Lacks conserved residue(s) required for the propagation of feature annotation.</text>
</comment>
<feature type="domain" description="CUB" evidence="4">
    <location>
        <begin position="610"/>
        <end position="707"/>
    </location>
</feature>
<protein>
    <recommendedName>
        <fullName evidence="4">CUB domain-containing protein</fullName>
    </recommendedName>
</protein>
<feature type="domain" description="CUB" evidence="4">
    <location>
        <begin position="371"/>
        <end position="485"/>
    </location>
</feature>
<dbReference type="InterPro" id="IPR035914">
    <property type="entry name" value="Sperma_CUB_dom_sf"/>
</dbReference>
<dbReference type="eggNOG" id="KOG4292">
    <property type="taxonomic scope" value="Eukaryota"/>
</dbReference>